<sequence>MANLTRSKNAKTEQYVAIAGSSVSPTRRRSIRGHRGDLTNMLQMPLDILFEILGHLEPMDLLNLSRTSKDFRQLLMSRTSVLLWKTSRKNVPGLPDCPSFLSEPAYANLCFVSHCHHCLELHSNGKEIFWEVGARYCSPCKLEFFHVSRCHARGDLESFNKGREEKIPDEIIESIIGENTTSLGRHKPTIEAFKERWPELIHVEQRAQAIAELRAQKDDRAKFAQACIAWSLQSKNARKEELKILREDRKKETCDRLKVLGYGEDLEFSNGFYDDNSHPLWNISNIIQPKPWTDGTWKTKEPVILQAMNTIRRERLFAMRKAAIESRVKLLEEVLKTSVGGKSPYTYGFLFLPEVKSLIDVPPTGDVSVSVTRKDLEKLEPVFDRYYEELKQEGLATIAKLVSNALSLPLSIDPCALAVSQFVICSRCSRSISQPNVLAHCCVPGPFQYSYDKHGDIYEGVITNLVYGSTRPKLKDLTYADDLEHIIMACGEDYTTVTPEEMDSLPVQLTCAVCPLDGFLNLFDWKQAFEHSQGPVHKFHSAPAKHLSCPVWQQPKWTYP</sequence>
<accession>A0AAW0F9N6</accession>
<dbReference type="Gene3D" id="1.20.1280.50">
    <property type="match status" value="1"/>
</dbReference>
<dbReference type="InterPro" id="IPR036047">
    <property type="entry name" value="F-box-like_dom_sf"/>
</dbReference>
<dbReference type="SMART" id="SM00256">
    <property type="entry name" value="FBOX"/>
    <property type="match status" value="1"/>
</dbReference>
<protein>
    <recommendedName>
        <fullName evidence="1">F-box domain-containing protein</fullName>
    </recommendedName>
</protein>
<dbReference type="InterPro" id="IPR001810">
    <property type="entry name" value="F-box_dom"/>
</dbReference>
<dbReference type="SUPFAM" id="SSF81383">
    <property type="entry name" value="F-box domain"/>
    <property type="match status" value="1"/>
</dbReference>
<dbReference type="CDD" id="cd09917">
    <property type="entry name" value="F-box_SF"/>
    <property type="match status" value="1"/>
</dbReference>
<evidence type="ECO:0000259" key="1">
    <source>
        <dbReference type="PROSITE" id="PS50181"/>
    </source>
</evidence>
<dbReference type="PROSITE" id="PS50181">
    <property type="entry name" value="FBOX"/>
    <property type="match status" value="1"/>
</dbReference>
<organism evidence="2 3">
    <name type="scientific">Cerrena zonata</name>
    <dbReference type="NCBI Taxonomy" id="2478898"/>
    <lineage>
        <taxon>Eukaryota</taxon>
        <taxon>Fungi</taxon>
        <taxon>Dikarya</taxon>
        <taxon>Basidiomycota</taxon>
        <taxon>Agaricomycotina</taxon>
        <taxon>Agaricomycetes</taxon>
        <taxon>Polyporales</taxon>
        <taxon>Cerrenaceae</taxon>
        <taxon>Cerrena</taxon>
    </lineage>
</organism>
<gene>
    <name evidence="2" type="ORF">QCA50_020022</name>
</gene>
<dbReference type="AlphaFoldDB" id="A0AAW0F9N6"/>
<evidence type="ECO:0000313" key="2">
    <source>
        <dbReference type="EMBL" id="KAK7676993.1"/>
    </source>
</evidence>
<proteinExistence type="predicted"/>
<name>A0AAW0F9N6_9APHY</name>
<reference evidence="2 3" key="1">
    <citation type="submission" date="2022-09" db="EMBL/GenBank/DDBJ databases">
        <authorList>
            <person name="Palmer J.M."/>
        </authorList>
    </citation>
    <scope>NUCLEOTIDE SEQUENCE [LARGE SCALE GENOMIC DNA]</scope>
    <source>
        <strain evidence="2 3">DSM 7382</strain>
    </source>
</reference>
<evidence type="ECO:0000313" key="3">
    <source>
        <dbReference type="Proteomes" id="UP001385951"/>
    </source>
</evidence>
<dbReference type="EMBL" id="JASBNA010000098">
    <property type="protein sequence ID" value="KAK7676993.1"/>
    <property type="molecule type" value="Genomic_DNA"/>
</dbReference>
<keyword evidence="3" id="KW-1185">Reference proteome</keyword>
<comment type="caution">
    <text evidence="2">The sequence shown here is derived from an EMBL/GenBank/DDBJ whole genome shotgun (WGS) entry which is preliminary data.</text>
</comment>
<feature type="domain" description="F-box" evidence="1">
    <location>
        <begin position="38"/>
        <end position="87"/>
    </location>
</feature>
<dbReference type="Proteomes" id="UP001385951">
    <property type="component" value="Unassembled WGS sequence"/>
</dbReference>
<dbReference type="Pfam" id="PF00646">
    <property type="entry name" value="F-box"/>
    <property type="match status" value="1"/>
</dbReference>